<gene>
    <name evidence="6" type="ORF">MAPG_00875</name>
</gene>
<dbReference type="EMBL" id="GL876966">
    <property type="protein sequence ID" value="KLU81794.1"/>
    <property type="molecule type" value="Genomic_DNA"/>
</dbReference>
<feature type="non-terminal residue" evidence="6">
    <location>
        <position position="1048"/>
    </location>
</feature>
<keyword evidence="2" id="KW-0677">Repeat</keyword>
<dbReference type="PANTHER" id="PTHR47936:SF1">
    <property type="entry name" value="PENTATRICOPEPTIDE REPEAT-CONTAINING PROTEIN GUN1, CHLOROPLASTIC"/>
    <property type="match status" value="1"/>
</dbReference>
<organism evidence="6">
    <name type="scientific">Magnaporthiopsis poae (strain ATCC 64411 / 73-15)</name>
    <name type="common">Kentucky bluegrass fungus</name>
    <name type="synonym">Magnaporthe poae</name>
    <dbReference type="NCBI Taxonomy" id="644358"/>
    <lineage>
        <taxon>Eukaryota</taxon>
        <taxon>Fungi</taxon>
        <taxon>Dikarya</taxon>
        <taxon>Ascomycota</taxon>
        <taxon>Pezizomycotina</taxon>
        <taxon>Sordariomycetes</taxon>
        <taxon>Sordariomycetidae</taxon>
        <taxon>Magnaporthales</taxon>
        <taxon>Magnaporthaceae</taxon>
        <taxon>Magnaporthiopsis</taxon>
    </lineage>
</organism>
<dbReference type="InterPro" id="IPR011990">
    <property type="entry name" value="TPR-like_helical_dom_sf"/>
</dbReference>
<evidence type="ECO:0000256" key="1">
    <source>
        <dbReference type="ARBA" id="ARBA00006192"/>
    </source>
</evidence>
<accession>A0A0H2TWN9</accession>
<dbReference type="InterPro" id="IPR002885">
    <property type="entry name" value="PPR_rpt"/>
</dbReference>
<dbReference type="PANTHER" id="PTHR47936">
    <property type="entry name" value="PPR_LONG DOMAIN-CONTAINING PROTEIN"/>
    <property type="match status" value="1"/>
</dbReference>
<comment type="similarity">
    <text evidence="1">Belongs to the CCM1 family.</text>
</comment>
<evidence type="ECO:0000313" key="6">
    <source>
        <dbReference type="EMBL" id="KLU81794.1"/>
    </source>
</evidence>
<reference evidence="6" key="1">
    <citation type="submission" date="2010-05" db="EMBL/GenBank/DDBJ databases">
        <title>The Genome Sequence of Magnaporthe poae strain ATCC 64411.</title>
        <authorList>
            <consortium name="The Broad Institute Genome Sequencing Platform"/>
            <consortium name="Broad Institute Genome Sequencing Center for Infectious Disease"/>
            <person name="Ma L.-J."/>
            <person name="Dead R."/>
            <person name="Young S."/>
            <person name="Zeng Q."/>
            <person name="Koehrsen M."/>
            <person name="Alvarado L."/>
            <person name="Berlin A."/>
            <person name="Chapman S.B."/>
            <person name="Chen Z."/>
            <person name="Freedman E."/>
            <person name="Gellesch M."/>
            <person name="Goldberg J."/>
            <person name="Griggs A."/>
            <person name="Gujja S."/>
            <person name="Heilman E.R."/>
            <person name="Heiman D."/>
            <person name="Hepburn T."/>
            <person name="Howarth C."/>
            <person name="Jen D."/>
            <person name="Larson L."/>
            <person name="Mehta T."/>
            <person name="Neiman D."/>
            <person name="Pearson M."/>
            <person name="Roberts A."/>
            <person name="Saif S."/>
            <person name="Shea T."/>
            <person name="Shenoy N."/>
            <person name="Sisk P."/>
            <person name="Stolte C."/>
            <person name="Sykes S."/>
            <person name="Walk T."/>
            <person name="White J."/>
            <person name="Yandava C."/>
            <person name="Haas B."/>
            <person name="Nusbaum C."/>
            <person name="Birren B."/>
        </authorList>
    </citation>
    <scope>NUCLEOTIDE SEQUENCE</scope>
    <source>
        <strain evidence="6">ATCC 64411</strain>
    </source>
</reference>
<evidence type="ECO:0000256" key="3">
    <source>
        <dbReference type="ARBA" id="ARBA00044493"/>
    </source>
</evidence>
<comment type="subunit">
    <text evidence="4">Binds to mitochondrial small subunit 15S rRNA.</text>
</comment>
<proteinExistence type="inferred from homology"/>
<comment type="function">
    <text evidence="3">Regulates mitochondrial small subunit maturation by controlling 15S rRNA 5'-end processing. Localizes to the 5' precursor of the 15S rRNA in a position that is subsequently occupied by mS47 in the mature yeast mtSSU. Uses structure and sequence-specific RNA recognition, binding to a single-stranded region of the precursor and specifically recognizing bases -6 to -1. The exchange of Ccm1 for mS47 is coupled to the irreversible removal of precursor rRNA that is accompanied by conformational changes of the mitoribosomal proteins uS5m and mS26. These conformational changes signal completion of 5'-end rRNA processing through protection of the mature 5'-end of the 15S rRNA and stabilization of mS47. The removal of the 5' precursor together with the dissociation of Ccm1 may be catalyzed by the 5'-3' exoribonuclease Pet127. Involved in the specific removal of group I introns in mitochondrial encoded transcripts.</text>
</comment>
<dbReference type="OrthoDB" id="185373at2759"/>
<sequence>MASIFLFDFLYPQGARSLLQRPLPGPLSRVLDRHELPRPRPVAKATARAYSAGAGPDKNTPEPTEPGNGDEETASLEDSSEEPAKPEISINVAFPLLALRKVIKGQKPIQIYEKEVAIAQQEEEELGVSGGALRTELRENARRPGSRPGDADESKSAESIEAFEKLWEEYVALPDQEKLGRRPDLIAALGKSRRLTEAWRISELFHEISEEAWTADVVAALVRSEISLQNIPEAVRVFKAWVLRGHPPSGFGSLASKFIAIASWPDLEDLCAFCLGMTVPQDLKKPPVVELSVEETAPVEQGTAVVQPSLEESPVDQDTAAFLDAMGEATPEPSEVAATSILPHGAEKAPDADPEEPNSDQNVIDEIGSEAKLNLSQVDIDEIGSTPDLLERLGQLYVFVHQGTDSPRAQAALGPLLSGAVSWFLGRFTPETAMAVVKHYGNPLLYEQFIRLAVERGQKALATYAYFLYRELPGVKIRVPIMHLMIDGVFRPNGDVRRMETLLHDWRTRYDRLDRWGYKKYLSLYAMTGNIRSFEKMEQEFLTHYPGEHALVLPYLLRINGVLGRTQAIERIIKVMEQRYHMKPTTAHFNILLSSYAKKSDMQAAAMVFARLCEVATPDEQSFAAIMGVLGRTGDLEFLQRLEHVARARGVQITPEMRAHLVDAYCHNGYFAEALDVCTSVTKAAGSRLSSKRAAEVRRMWHTLLVHYGKKRDLKAVHRTLKLMTGFGVQFDQWTYAHLLMALAYCRQAHHALHLFRAGIVEGFLRPSAKHFLTLMIAFIESGEPHMVLRIDRLMDRLDLPPSADRTLRKISARLQWDRQPRGRQQKPDPDENFTDALADLLMLQQRRQPPMGSKSSGGPGDSDLAALSEIQDDLLAAALMFAVKQRKDGAVRKLLEVLDKNSGHDAEGRSRGAIRIMEAVMLHELRKGHLDNVKATWETLFDMACKLGSPLPSLGRMKRTVPTDPAGEGQVKILPAFQYLVTGGFNTMLEALKAEENGDGIMELLRLVLDEGFNLTGRSWNYYVQALARGGKVHEAFVVCEEMLMPN</sequence>
<evidence type="ECO:0000256" key="5">
    <source>
        <dbReference type="SAM" id="MobiDB-lite"/>
    </source>
</evidence>
<protein>
    <recommendedName>
        <fullName evidence="7">Pentatricopeptide repeat protein</fullName>
    </recommendedName>
</protein>
<dbReference type="AlphaFoldDB" id="A0A0H2TWN9"/>
<feature type="compositionally biased region" description="Acidic residues" evidence="5">
    <location>
        <begin position="68"/>
        <end position="81"/>
    </location>
</feature>
<feature type="region of interest" description="Disordered" evidence="5">
    <location>
        <begin position="129"/>
        <end position="157"/>
    </location>
</feature>
<evidence type="ECO:0000256" key="4">
    <source>
        <dbReference type="ARBA" id="ARBA00044511"/>
    </source>
</evidence>
<name>A0A0H2TWN9_MAGP6</name>
<evidence type="ECO:0008006" key="7">
    <source>
        <dbReference type="Google" id="ProtNLM"/>
    </source>
</evidence>
<dbReference type="VEuPathDB" id="FungiDB:MAPG_00875"/>
<reference evidence="6" key="2">
    <citation type="submission" date="2011-03" db="EMBL/GenBank/DDBJ databases">
        <title>Annotation of Magnaporthe poae ATCC 64411.</title>
        <authorList>
            <person name="Ma L.-J."/>
            <person name="Dead R."/>
            <person name="Young S.K."/>
            <person name="Zeng Q."/>
            <person name="Gargeya S."/>
            <person name="Fitzgerald M."/>
            <person name="Haas B."/>
            <person name="Abouelleil A."/>
            <person name="Alvarado L."/>
            <person name="Arachchi H.M."/>
            <person name="Berlin A."/>
            <person name="Brown A."/>
            <person name="Chapman S.B."/>
            <person name="Chen Z."/>
            <person name="Dunbar C."/>
            <person name="Freedman E."/>
            <person name="Gearin G."/>
            <person name="Gellesch M."/>
            <person name="Goldberg J."/>
            <person name="Griggs A."/>
            <person name="Gujja S."/>
            <person name="Heiman D."/>
            <person name="Howarth C."/>
            <person name="Larson L."/>
            <person name="Lui A."/>
            <person name="MacDonald P.J.P."/>
            <person name="Mehta T."/>
            <person name="Montmayeur A."/>
            <person name="Murphy C."/>
            <person name="Neiman D."/>
            <person name="Pearson M."/>
            <person name="Priest M."/>
            <person name="Roberts A."/>
            <person name="Saif S."/>
            <person name="Shea T."/>
            <person name="Shenoy N."/>
            <person name="Sisk P."/>
            <person name="Stolte C."/>
            <person name="Sykes S."/>
            <person name="Yandava C."/>
            <person name="Wortman J."/>
            <person name="Nusbaum C."/>
            <person name="Birren B."/>
        </authorList>
    </citation>
    <scope>NUCLEOTIDE SEQUENCE</scope>
    <source>
        <strain evidence="6">ATCC 64411</strain>
    </source>
</reference>
<evidence type="ECO:0000256" key="2">
    <source>
        <dbReference type="ARBA" id="ARBA00022737"/>
    </source>
</evidence>
<dbReference type="Gene3D" id="1.25.40.10">
    <property type="entry name" value="Tetratricopeptide repeat domain"/>
    <property type="match status" value="2"/>
</dbReference>
<dbReference type="Pfam" id="PF01535">
    <property type="entry name" value="PPR"/>
    <property type="match status" value="2"/>
</dbReference>
<feature type="region of interest" description="Disordered" evidence="5">
    <location>
        <begin position="37"/>
        <end position="84"/>
    </location>
</feature>